<feature type="domain" description="Large ribosomal subunit protein uL6 alpha-beta" evidence="9">
    <location>
        <begin position="11"/>
        <end position="82"/>
    </location>
</feature>
<keyword evidence="3 6" id="KW-0694">RNA-binding</keyword>
<dbReference type="GO" id="GO:0019843">
    <property type="term" value="F:rRNA binding"/>
    <property type="evidence" value="ECO:0007669"/>
    <property type="project" value="UniProtKB-UniRule"/>
</dbReference>
<organism evidence="10 11">
    <name type="scientific">Micavibrio aeruginosavorus</name>
    <dbReference type="NCBI Taxonomy" id="349221"/>
    <lineage>
        <taxon>Bacteria</taxon>
        <taxon>Pseudomonadati</taxon>
        <taxon>Bdellovibrionota</taxon>
        <taxon>Bdellovibrionia</taxon>
        <taxon>Bdellovibrionales</taxon>
        <taxon>Pseudobdellovibrionaceae</taxon>
        <taxon>Micavibrio</taxon>
    </lineage>
</organism>
<feature type="domain" description="Large ribosomal subunit protein uL6 alpha-beta" evidence="9">
    <location>
        <begin position="91"/>
        <end position="164"/>
    </location>
</feature>
<dbReference type="PIRSF" id="PIRSF002162">
    <property type="entry name" value="Ribosomal_L6"/>
    <property type="match status" value="1"/>
</dbReference>
<dbReference type="InterPro" id="IPR000702">
    <property type="entry name" value="Ribosomal_uL6-like"/>
</dbReference>
<comment type="function">
    <text evidence="6 8">This protein binds to the 23S rRNA, and is important in its secondary structure. It is located near the subunit interface in the base of the L7/L12 stalk, and near the tRNA binding site of the peptidyltransferase center.</text>
</comment>
<dbReference type="NCBIfam" id="TIGR03654">
    <property type="entry name" value="L6_bact"/>
    <property type="match status" value="1"/>
</dbReference>
<dbReference type="FunFam" id="3.90.930.12:FF:000001">
    <property type="entry name" value="50S ribosomal protein L6"/>
    <property type="match status" value="1"/>
</dbReference>
<evidence type="ECO:0000256" key="5">
    <source>
        <dbReference type="ARBA" id="ARBA00023274"/>
    </source>
</evidence>
<dbReference type="GO" id="GO:0022625">
    <property type="term" value="C:cytosolic large ribosomal subunit"/>
    <property type="evidence" value="ECO:0007669"/>
    <property type="project" value="UniProtKB-UniRule"/>
</dbReference>
<keyword evidence="2 6" id="KW-0699">rRNA-binding</keyword>
<evidence type="ECO:0000256" key="2">
    <source>
        <dbReference type="ARBA" id="ARBA00022730"/>
    </source>
</evidence>
<evidence type="ECO:0000256" key="7">
    <source>
        <dbReference type="RuleBase" id="RU003869"/>
    </source>
</evidence>
<dbReference type="SUPFAM" id="SSF56053">
    <property type="entry name" value="Ribosomal protein L6"/>
    <property type="match status" value="2"/>
</dbReference>
<dbReference type="FunFam" id="3.90.930.12:FF:000002">
    <property type="entry name" value="50S ribosomal protein L6"/>
    <property type="match status" value="1"/>
</dbReference>
<name>A0A2W4Z7R7_9BACT</name>
<keyword evidence="4 6" id="KW-0689">Ribosomal protein</keyword>
<dbReference type="Gene3D" id="3.90.930.12">
    <property type="entry name" value="Ribosomal protein L6, alpha-beta domain"/>
    <property type="match status" value="2"/>
</dbReference>
<dbReference type="PROSITE" id="PS00525">
    <property type="entry name" value="RIBOSOMAL_L6_1"/>
    <property type="match status" value="1"/>
</dbReference>
<sequence length="177" mass="19610">MSRIGKNPVAVPEGVNVSVEGQTVKAKGPKGELQVIVHDDVSVKMEDGKVRLEQRANSLRAKKLWPTMRTLVRNIVVGVKDGYSEKLEIQGVGYRCAMQGNTLVLQLGFSHEVRYDVPEGIKITVADQTKIQIEGIDKQAVGQAAAKIRSFKRPEPYKGKGIRYAGEYVFMKEGKKK</sequence>
<evidence type="ECO:0000256" key="3">
    <source>
        <dbReference type="ARBA" id="ARBA00022884"/>
    </source>
</evidence>
<evidence type="ECO:0000256" key="8">
    <source>
        <dbReference type="RuleBase" id="RU003870"/>
    </source>
</evidence>
<proteinExistence type="inferred from homology"/>
<reference evidence="10 11" key="1">
    <citation type="submission" date="2017-08" db="EMBL/GenBank/DDBJ databases">
        <title>Infants hospitalized years apart are colonized by the same room-sourced microbial strains.</title>
        <authorList>
            <person name="Brooks B."/>
            <person name="Olm M.R."/>
            <person name="Firek B.A."/>
            <person name="Baker R."/>
            <person name="Thomas B.C."/>
            <person name="Morowitz M.J."/>
            <person name="Banfield J.F."/>
        </authorList>
    </citation>
    <scope>NUCLEOTIDE SEQUENCE [LARGE SCALE GENOMIC DNA]</scope>
    <source>
        <strain evidence="10">S2_018_000_R2_104</strain>
    </source>
</reference>
<evidence type="ECO:0000259" key="9">
    <source>
        <dbReference type="Pfam" id="PF00347"/>
    </source>
</evidence>
<evidence type="ECO:0000256" key="4">
    <source>
        <dbReference type="ARBA" id="ARBA00022980"/>
    </source>
</evidence>
<dbReference type="PANTHER" id="PTHR11655:SF14">
    <property type="entry name" value="LARGE RIBOSOMAL SUBUNIT PROTEIN UL6M"/>
    <property type="match status" value="1"/>
</dbReference>
<protein>
    <recommendedName>
        <fullName evidence="6">Large ribosomal subunit protein uL6</fullName>
    </recommendedName>
</protein>
<dbReference type="AlphaFoldDB" id="A0A2W4Z7R7"/>
<dbReference type="InterPro" id="IPR019906">
    <property type="entry name" value="Ribosomal_uL6_bac-type"/>
</dbReference>
<dbReference type="Pfam" id="PF00347">
    <property type="entry name" value="Ribosomal_L6"/>
    <property type="match status" value="2"/>
</dbReference>
<keyword evidence="5 6" id="KW-0687">Ribonucleoprotein</keyword>
<dbReference type="Proteomes" id="UP000249557">
    <property type="component" value="Unassembled WGS sequence"/>
</dbReference>
<evidence type="ECO:0000256" key="6">
    <source>
        <dbReference type="HAMAP-Rule" id="MF_01365"/>
    </source>
</evidence>
<accession>A0A2W4Z7R7</accession>
<dbReference type="InterPro" id="IPR002358">
    <property type="entry name" value="Ribosomal_uL6_CS"/>
</dbReference>
<comment type="caution">
    <text evidence="10">The sequence shown here is derived from an EMBL/GenBank/DDBJ whole genome shotgun (WGS) entry which is preliminary data.</text>
</comment>
<evidence type="ECO:0000256" key="1">
    <source>
        <dbReference type="ARBA" id="ARBA00009356"/>
    </source>
</evidence>
<dbReference type="InterPro" id="IPR036789">
    <property type="entry name" value="Ribosomal_uL6-like_a/b-dom_sf"/>
</dbReference>
<dbReference type="InterPro" id="IPR020040">
    <property type="entry name" value="Ribosomal_uL6_a/b-dom"/>
</dbReference>
<comment type="subunit">
    <text evidence="6">Part of the 50S ribosomal subunit.</text>
</comment>
<dbReference type="GO" id="GO:0002181">
    <property type="term" value="P:cytoplasmic translation"/>
    <property type="evidence" value="ECO:0007669"/>
    <property type="project" value="TreeGrafter"/>
</dbReference>
<comment type="similarity">
    <text evidence="1 6 7">Belongs to the universal ribosomal protein uL6 family.</text>
</comment>
<dbReference type="HAMAP" id="MF_01365_B">
    <property type="entry name" value="Ribosomal_uL6_B"/>
    <property type="match status" value="1"/>
</dbReference>
<dbReference type="PRINTS" id="PR00059">
    <property type="entry name" value="RIBOSOMALL6"/>
</dbReference>
<evidence type="ECO:0000313" key="10">
    <source>
        <dbReference type="EMBL" id="PZO78390.1"/>
    </source>
</evidence>
<dbReference type="GO" id="GO:0003735">
    <property type="term" value="F:structural constituent of ribosome"/>
    <property type="evidence" value="ECO:0007669"/>
    <property type="project" value="UniProtKB-UniRule"/>
</dbReference>
<dbReference type="EMBL" id="QFNK01000388">
    <property type="protein sequence ID" value="PZO78390.1"/>
    <property type="molecule type" value="Genomic_DNA"/>
</dbReference>
<dbReference type="PANTHER" id="PTHR11655">
    <property type="entry name" value="60S/50S RIBOSOMAL PROTEIN L6/L9"/>
    <property type="match status" value="1"/>
</dbReference>
<gene>
    <name evidence="6" type="primary">rplF</name>
    <name evidence="10" type="ORF">DI626_11975</name>
</gene>
<evidence type="ECO:0000313" key="11">
    <source>
        <dbReference type="Proteomes" id="UP000249557"/>
    </source>
</evidence>